<dbReference type="InterPro" id="IPR013766">
    <property type="entry name" value="Thioredoxin_domain"/>
</dbReference>
<dbReference type="Pfam" id="PF00085">
    <property type="entry name" value="Thioredoxin"/>
    <property type="match status" value="1"/>
</dbReference>
<accession>M0NEK3</accession>
<organism evidence="2 3">
    <name type="scientific">Halococcus salifodinae DSM 8989</name>
    <dbReference type="NCBI Taxonomy" id="1227456"/>
    <lineage>
        <taxon>Archaea</taxon>
        <taxon>Methanobacteriati</taxon>
        <taxon>Methanobacteriota</taxon>
        <taxon>Stenosarchaea group</taxon>
        <taxon>Halobacteria</taxon>
        <taxon>Halobacteriales</taxon>
        <taxon>Halococcaceae</taxon>
        <taxon>Halococcus</taxon>
    </lineage>
</organism>
<dbReference type="PATRIC" id="fig|1227456.3.peg.138"/>
<dbReference type="CDD" id="cd02947">
    <property type="entry name" value="TRX_family"/>
    <property type="match status" value="1"/>
</dbReference>
<dbReference type="PROSITE" id="PS51352">
    <property type="entry name" value="THIOREDOXIN_2"/>
    <property type="match status" value="1"/>
</dbReference>
<evidence type="ECO:0000313" key="3">
    <source>
        <dbReference type="Proteomes" id="UP000011625"/>
    </source>
</evidence>
<dbReference type="EMBL" id="AOME01000002">
    <property type="protein sequence ID" value="EMA55983.1"/>
    <property type="molecule type" value="Genomic_DNA"/>
</dbReference>
<sequence>MSLETMSPNPVWNPAGYEDAVDAVAEHADELTVRVWAGDWCKDCRAILPDFAAALGEADVPEERIEEYALDQDKQGELVAEYGIEYIPTIVIEHDGEEVARFVEDEPEPPIVHLAEQLDAPEPTN</sequence>
<dbReference type="InterPro" id="IPR036249">
    <property type="entry name" value="Thioredoxin-like_sf"/>
</dbReference>
<dbReference type="RefSeq" id="WP_005038678.1">
    <property type="nucleotide sequence ID" value="NZ_AOME01000002.1"/>
</dbReference>
<evidence type="ECO:0000313" key="2">
    <source>
        <dbReference type="EMBL" id="EMA55983.1"/>
    </source>
</evidence>
<dbReference type="Proteomes" id="UP000011625">
    <property type="component" value="Unassembled WGS sequence"/>
</dbReference>
<protein>
    <recommendedName>
        <fullName evidence="1">Thioredoxin domain-containing protein</fullName>
    </recommendedName>
</protein>
<name>M0NEK3_9EURY</name>
<proteinExistence type="predicted"/>
<dbReference type="Gene3D" id="3.40.30.10">
    <property type="entry name" value="Glutaredoxin"/>
    <property type="match status" value="1"/>
</dbReference>
<feature type="domain" description="Thioredoxin" evidence="1">
    <location>
        <begin position="1"/>
        <end position="123"/>
    </location>
</feature>
<evidence type="ECO:0000259" key="1">
    <source>
        <dbReference type="PROSITE" id="PS51352"/>
    </source>
</evidence>
<keyword evidence="3" id="KW-1185">Reference proteome</keyword>
<reference evidence="2 3" key="1">
    <citation type="journal article" date="2014" name="PLoS Genet.">
        <title>Phylogenetically driven sequencing of extremely halophilic archaea reveals strategies for static and dynamic osmo-response.</title>
        <authorList>
            <person name="Becker E.A."/>
            <person name="Seitzer P.M."/>
            <person name="Tritt A."/>
            <person name="Larsen D."/>
            <person name="Krusor M."/>
            <person name="Yao A.I."/>
            <person name="Wu D."/>
            <person name="Madern D."/>
            <person name="Eisen J.A."/>
            <person name="Darling A.E."/>
            <person name="Facciotti M.T."/>
        </authorList>
    </citation>
    <scope>NUCLEOTIDE SEQUENCE [LARGE SCALE GENOMIC DNA]</scope>
    <source>
        <strain evidence="2 3">DSM 8989</strain>
    </source>
</reference>
<dbReference type="STRING" id="1227456.C450_00635"/>
<comment type="caution">
    <text evidence="2">The sequence shown here is derived from an EMBL/GenBank/DDBJ whole genome shotgun (WGS) entry which is preliminary data.</text>
</comment>
<dbReference type="SUPFAM" id="SSF52833">
    <property type="entry name" value="Thioredoxin-like"/>
    <property type="match status" value="1"/>
</dbReference>
<dbReference type="OrthoDB" id="195058at2157"/>
<dbReference type="AlphaFoldDB" id="M0NEK3"/>
<gene>
    <name evidence="2" type="ORF">C450_00635</name>
</gene>